<feature type="transmembrane region" description="Helical" evidence="2">
    <location>
        <begin position="6"/>
        <end position="23"/>
    </location>
</feature>
<proteinExistence type="predicted"/>
<dbReference type="EMBL" id="JADOTZ010000001">
    <property type="protein sequence ID" value="MBG6085185.1"/>
    <property type="molecule type" value="Genomic_DNA"/>
</dbReference>
<evidence type="ECO:0000313" key="3">
    <source>
        <dbReference type="EMBL" id="MBG6085185.1"/>
    </source>
</evidence>
<dbReference type="AlphaFoldDB" id="A0A931DE72"/>
<sequence length="324" mass="35228">MLEPLLWVLIPLLLLTLGFWLLTTVRRRNSRQVAESVTPEAAEAAAGRMSPETHRDVYRHLATGNFLTAVQEYRNGTGIRSVKECIIDVRSLEAHPQVLGGGTPQREEPIDSKDPGTLASGPGSATEAPEQDAAREPNYSVDSRRATGHDESLDEVSGDSLPDVIPADWTTDFHERDGRQVPVYRITEQSEGETHEYSTEDLPPAEADQFQSLMRDSNYAGAAELFARFSGLTRDRIQPLLESAPTAGAATLDGVSDFGFEGDGPEGRVSFNSADLPAGARENFLEHLAAGRLDEAGRIVSEHTGLPDAVIQQVLASFNEGRDH</sequence>
<feature type="compositionally biased region" description="Basic and acidic residues" evidence="1">
    <location>
        <begin position="105"/>
        <end position="114"/>
    </location>
</feature>
<comment type="caution">
    <text evidence="3">The sequence shown here is derived from an EMBL/GenBank/DDBJ whole genome shotgun (WGS) entry which is preliminary data.</text>
</comment>
<name>A0A931DE72_9MICC</name>
<keyword evidence="2" id="KW-1133">Transmembrane helix</keyword>
<feature type="region of interest" description="Disordered" evidence="1">
    <location>
        <begin position="96"/>
        <end position="163"/>
    </location>
</feature>
<evidence type="ECO:0000256" key="1">
    <source>
        <dbReference type="SAM" id="MobiDB-lite"/>
    </source>
</evidence>
<keyword evidence="4" id="KW-1185">Reference proteome</keyword>
<feature type="compositionally biased region" description="Basic and acidic residues" evidence="1">
    <location>
        <begin position="142"/>
        <end position="151"/>
    </location>
</feature>
<reference evidence="3" key="1">
    <citation type="submission" date="2020-11" db="EMBL/GenBank/DDBJ databases">
        <title>Sequencing the genomes of 1000 actinobacteria strains.</title>
        <authorList>
            <person name="Klenk H.-P."/>
        </authorList>
    </citation>
    <scope>NUCLEOTIDE SEQUENCE</scope>
    <source>
        <strain evidence="3">DSM 26152</strain>
    </source>
</reference>
<dbReference type="Proteomes" id="UP000625033">
    <property type="component" value="Unassembled WGS sequence"/>
</dbReference>
<organism evidence="3 4">
    <name type="scientific">Zhihengliuella flava</name>
    <dbReference type="NCBI Taxonomy" id="1285193"/>
    <lineage>
        <taxon>Bacteria</taxon>
        <taxon>Bacillati</taxon>
        <taxon>Actinomycetota</taxon>
        <taxon>Actinomycetes</taxon>
        <taxon>Micrococcales</taxon>
        <taxon>Micrococcaceae</taxon>
        <taxon>Zhihengliuella</taxon>
    </lineage>
</organism>
<evidence type="ECO:0000256" key="2">
    <source>
        <dbReference type="SAM" id="Phobius"/>
    </source>
</evidence>
<gene>
    <name evidence="3" type="ORF">IW252_001952</name>
</gene>
<accession>A0A931DE72</accession>
<keyword evidence="2" id="KW-0812">Transmembrane</keyword>
<evidence type="ECO:0000313" key="4">
    <source>
        <dbReference type="Proteomes" id="UP000625033"/>
    </source>
</evidence>
<protein>
    <submittedName>
        <fullName evidence="3">Uncharacterized protein</fullName>
    </submittedName>
</protein>
<keyword evidence="2" id="KW-0472">Membrane</keyword>
<dbReference type="RefSeq" id="WP_196836396.1">
    <property type="nucleotide sequence ID" value="NZ_JADOTZ010000001.1"/>
</dbReference>